<dbReference type="Gene3D" id="3.10.129.10">
    <property type="entry name" value="Hotdog Thioesterase"/>
    <property type="match status" value="1"/>
</dbReference>
<evidence type="ECO:0000256" key="2">
    <source>
        <dbReference type="ARBA" id="ARBA00022801"/>
    </source>
</evidence>
<evidence type="ECO:0000313" key="6">
    <source>
        <dbReference type="Proteomes" id="UP001286456"/>
    </source>
</evidence>
<dbReference type="CDD" id="cd03443">
    <property type="entry name" value="PaaI_thioesterase"/>
    <property type="match status" value="1"/>
</dbReference>
<feature type="domain" description="Thioesterase" evidence="4">
    <location>
        <begin position="109"/>
        <end position="184"/>
    </location>
</feature>
<organism evidence="5 6">
    <name type="scientific">Cercophora scortea</name>
    <dbReference type="NCBI Taxonomy" id="314031"/>
    <lineage>
        <taxon>Eukaryota</taxon>
        <taxon>Fungi</taxon>
        <taxon>Dikarya</taxon>
        <taxon>Ascomycota</taxon>
        <taxon>Pezizomycotina</taxon>
        <taxon>Sordariomycetes</taxon>
        <taxon>Sordariomycetidae</taxon>
        <taxon>Sordariales</taxon>
        <taxon>Lasiosphaeriaceae</taxon>
        <taxon>Cercophora</taxon>
    </lineage>
</organism>
<reference evidence="5" key="1">
    <citation type="journal article" date="2023" name="Mol. Phylogenet. Evol.">
        <title>Genome-scale phylogeny and comparative genomics of the fungal order Sordariales.</title>
        <authorList>
            <person name="Hensen N."/>
            <person name="Bonometti L."/>
            <person name="Westerberg I."/>
            <person name="Brannstrom I.O."/>
            <person name="Guillou S."/>
            <person name="Cros-Aarteil S."/>
            <person name="Calhoun S."/>
            <person name="Haridas S."/>
            <person name="Kuo A."/>
            <person name="Mondo S."/>
            <person name="Pangilinan J."/>
            <person name="Riley R."/>
            <person name="LaButti K."/>
            <person name="Andreopoulos B."/>
            <person name="Lipzen A."/>
            <person name="Chen C."/>
            <person name="Yan M."/>
            <person name="Daum C."/>
            <person name="Ng V."/>
            <person name="Clum A."/>
            <person name="Steindorff A."/>
            <person name="Ohm R.A."/>
            <person name="Martin F."/>
            <person name="Silar P."/>
            <person name="Natvig D.O."/>
            <person name="Lalanne C."/>
            <person name="Gautier V."/>
            <person name="Ament-Velasquez S.L."/>
            <person name="Kruys A."/>
            <person name="Hutchinson M.I."/>
            <person name="Powell A.J."/>
            <person name="Barry K."/>
            <person name="Miller A.N."/>
            <person name="Grigoriev I.V."/>
            <person name="Debuchy R."/>
            <person name="Gladieux P."/>
            <person name="Hiltunen Thoren M."/>
            <person name="Johannesson H."/>
        </authorList>
    </citation>
    <scope>NUCLEOTIDE SEQUENCE</scope>
    <source>
        <strain evidence="5">SMH4131-1</strain>
    </source>
</reference>
<name>A0AAE0IFS1_9PEZI</name>
<dbReference type="AlphaFoldDB" id="A0AAE0IFS1"/>
<dbReference type="Proteomes" id="UP001286456">
    <property type="component" value="Unassembled WGS sequence"/>
</dbReference>
<evidence type="ECO:0000313" key="5">
    <source>
        <dbReference type="EMBL" id="KAK3324164.1"/>
    </source>
</evidence>
<dbReference type="GO" id="GO:0047617">
    <property type="term" value="F:fatty acyl-CoA hydrolase activity"/>
    <property type="evidence" value="ECO:0007669"/>
    <property type="project" value="InterPro"/>
</dbReference>
<reference evidence="5" key="2">
    <citation type="submission" date="2023-06" db="EMBL/GenBank/DDBJ databases">
        <authorList>
            <consortium name="Lawrence Berkeley National Laboratory"/>
            <person name="Haridas S."/>
            <person name="Hensen N."/>
            <person name="Bonometti L."/>
            <person name="Westerberg I."/>
            <person name="Brannstrom I.O."/>
            <person name="Guillou S."/>
            <person name="Cros-Aarteil S."/>
            <person name="Calhoun S."/>
            <person name="Kuo A."/>
            <person name="Mondo S."/>
            <person name="Pangilinan J."/>
            <person name="Riley R."/>
            <person name="Labutti K."/>
            <person name="Andreopoulos B."/>
            <person name="Lipzen A."/>
            <person name="Chen C."/>
            <person name="Yanf M."/>
            <person name="Daum C."/>
            <person name="Ng V."/>
            <person name="Clum A."/>
            <person name="Steindorff A."/>
            <person name="Ohm R."/>
            <person name="Martin F."/>
            <person name="Silar P."/>
            <person name="Natvig D."/>
            <person name="Lalanne C."/>
            <person name="Gautier V."/>
            <person name="Ament-Velasquez S.L."/>
            <person name="Kruys A."/>
            <person name="Hutchinson M.I."/>
            <person name="Powell A.J."/>
            <person name="Barry K."/>
            <person name="Miller A.N."/>
            <person name="Grigoriev I.V."/>
            <person name="Debuchy R."/>
            <person name="Gladieux P."/>
            <person name="Thoren M.H."/>
            <person name="Johannesson H."/>
        </authorList>
    </citation>
    <scope>NUCLEOTIDE SEQUENCE</scope>
    <source>
        <strain evidence="5">SMH4131-1</strain>
    </source>
</reference>
<dbReference type="InterPro" id="IPR006683">
    <property type="entry name" value="Thioestr_dom"/>
</dbReference>
<comment type="caution">
    <text evidence="5">The sequence shown here is derived from an EMBL/GenBank/DDBJ whole genome shotgun (WGS) entry which is preliminary data.</text>
</comment>
<evidence type="ECO:0000256" key="1">
    <source>
        <dbReference type="ARBA" id="ARBA00008324"/>
    </source>
</evidence>
<accession>A0AAE0IFS1</accession>
<dbReference type="Pfam" id="PF03061">
    <property type="entry name" value="4HBT"/>
    <property type="match status" value="1"/>
</dbReference>
<protein>
    <submittedName>
        <fullName evidence="5">HotDog domain-containing protein</fullName>
    </submittedName>
</protein>
<evidence type="ECO:0000256" key="3">
    <source>
        <dbReference type="SAM" id="MobiDB-lite"/>
    </source>
</evidence>
<dbReference type="EMBL" id="JAUEPO010000004">
    <property type="protein sequence ID" value="KAK3324164.1"/>
    <property type="molecule type" value="Genomic_DNA"/>
</dbReference>
<comment type="similarity">
    <text evidence="1">Belongs to the thioesterase PaaI family.</text>
</comment>
<keyword evidence="6" id="KW-1185">Reference proteome</keyword>
<proteinExistence type="inferred from homology"/>
<dbReference type="SUPFAM" id="SSF54637">
    <property type="entry name" value="Thioesterase/thiol ester dehydrase-isomerase"/>
    <property type="match status" value="1"/>
</dbReference>
<dbReference type="InterPro" id="IPR029069">
    <property type="entry name" value="HotDog_dom_sf"/>
</dbReference>
<gene>
    <name evidence="5" type="ORF">B0T19DRAFT_223670</name>
</gene>
<keyword evidence="2" id="KW-0378">Hydrolase</keyword>
<dbReference type="InterPro" id="IPR039298">
    <property type="entry name" value="ACOT13"/>
</dbReference>
<dbReference type="PANTHER" id="PTHR21660">
    <property type="entry name" value="THIOESTERASE SUPERFAMILY MEMBER-RELATED"/>
    <property type="match status" value="1"/>
</dbReference>
<evidence type="ECO:0000259" key="4">
    <source>
        <dbReference type="Pfam" id="PF03061"/>
    </source>
</evidence>
<sequence length="205" mass="22353">MSQSNDNNGTTTTTTPDSQAPHTHWLVDPALLQIPAGEARVRELNRRSLLNAQPDPSTPPESLKQDWTSSLIPHLTLLPIPASALPPNPHPHLTYTYTVQPSHCNGLRNLHGGCIATLFDYCTTMPLGLVSAPGYWLYLGVSRSLNTTYLRPIPVGTEILIECEILQIGRRLCSLKGTMRRASDGALLATCEHGKFNTDPAPSNI</sequence>
<dbReference type="PANTHER" id="PTHR21660:SF1">
    <property type="entry name" value="ACYL-COENZYME A THIOESTERASE 13"/>
    <property type="match status" value="1"/>
</dbReference>
<feature type="region of interest" description="Disordered" evidence="3">
    <location>
        <begin position="1"/>
        <end position="26"/>
    </location>
</feature>